<organism evidence="3 4">
    <name type="scientific">Aquirufa esocilacus</name>
    <dbReference type="NCBI Taxonomy" id="3096513"/>
    <lineage>
        <taxon>Bacteria</taxon>
        <taxon>Pseudomonadati</taxon>
        <taxon>Bacteroidota</taxon>
        <taxon>Cytophagia</taxon>
        <taxon>Cytophagales</taxon>
        <taxon>Flectobacillaceae</taxon>
        <taxon>Aquirufa</taxon>
    </lineage>
</organism>
<accession>A0ABW6DQR0</accession>
<evidence type="ECO:0000313" key="3">
    <source>
        <dbReference type="EMBL" id="MFD3409092.1"/>
    </source>
</evidence>
<keyword evidence="2" id="KW-0732">Signal</keyword>
<sequence length="171" mass="18011">MKKAFIAILCLIATSTFAQSEDDAIKSTINAYTEGFTKGDSASINRAFLSNALLRNLDATSGKIIDKPLRKFIAGMPAGGAKAPGSLISYSYAGTSAIATVEFKFPDFKYIDLLSLIKVNGDWKIVCRVFSRVGLDENLSSANVAGKASGGKAAPAPVKKAVAKPKADDGW</sequence>
<protein>
    <submittedName>
        <fullName evidence="3">Nuclear transport factor 2 family protein</fullName>
    </submittedName>
</protein>
<evidence type="ECO:0000256" key="1">
    <source>
        <dbReference type="SAM" id="MobiDB-lite"/>
    </source>
</evidence>
<gene>
    <name evidence="3" type="ORF">SKC37_10515</name>
</gene>
<dbReference type="Gene3D" id="3.10.450.50">
    <property type="match status" value="1"/>
</dbReference>
<dbReference type="InterPro" id="IPR039437">
    <property type="entry name" value="FrzH/put_lumazine-bd"/>
</dbReference>
<feature type="region of interest" description="Disordered" evidence="1">
    <location>
        <begin position="143"/>
        <end position="171"/>
    </location>
</feature>
<dbReference type="Pfam" id="PF12893">
    <property type="entry name" value="Lumazine_bd_2"/>
    <property type="match status" value="1"/>
</dbReference>
<dbReference type="SUPFAM" id="SSF54427">
    <property type="entry name" value="NTF2-like"/>
    <property type="match status" value="1"/>
</dbReference>
<feature type="compositionally biased region" description="Low complexity" evidence="1">
    <location>
        <begin position="143"/>
        <end position="160"/>
    </location>
</feature>
<name>A0ABW6DQR0_9BACT</name>
<evidence type="ECO:0000256" key="2">
    <source>
        <dbReference type="SAM" id="SignalP"/>
    </source>
</evidence>
<keyword evidence="4" id="KW-1185">Reference proteome</keyword>
<dbReference type="RefSeq" id="WP_377981436.1">
    <property type="nucleotide sequence ID" value="NZ_JBBKXX010000003.1"/>
</dbReference>
<evidence type="ECO:0000313" key="4">
    <source>
        <dbReference type="Proteomes" id="UP001598019"/>
    </source>
</evidence>
<comment type="caution">
    <text evidence="3">The sequence shown here is derived from an EMBL/GenBank/DDBJ whole genome shotgun (WGS) entry which is preliminary data.</text>
</comment>
<dbReference type="EMBL" id="JBBKXX010000003">
    <property type="protein sequence ID" value="MFD3409092.1"/>
    <property type="molecule type" value="Genomic_DNA"/>
</dbReference>
<dbReference type="InterPro" id="IPR032710">
    <property type="entry name" value="NTF2-like_dom_sf"/>
</dbReference>
<dbReference type="Proteomes" id="UP001598019">
    <property type="component" value="Unassembled WGS sequence"/>
</dbReference>
<feature type="chain" id="PRO_5045733832" evidence="2">
    <location>
        <begin position="19"/>
        <end position="171"/>
    </location>
</feature>
<proteinExistence type="predicted"/>
<feature type="signal peptide" evidence="2">
    <location>
        <begin position="1"/>
        <end position="18"/>
    </location>
</feature>
<reference evidence="3 4" key="1">
    <citation type="submission" date="2024-03" db="EMBL/GenBank/DDBJ databases">
        <title>Aquirufa genome sequencing.</title>
        <authorList>
            <person name="Pitt A."/>
            <person name="Hahn M.W."/>
        </authorList>
    </citation>
    <scope>NUCLEOTIDE SEQUENCE [LARGE SCALE GENOMIC DNA]</scope>
    <source>
        <strain evidence="3 4">HETE-83D</strain>
    </source>
</reference>